<reference evidence="2 3" key="1">
    <citation type="journal article" date="2021" name="Environ. Microbiol.">
        <title>Gene family expansions and transcriptome signatures uncover fungal adaptations to wood decay.</title>
        <authorList>
            <person name="Hage H."/>
            <person name="Miyauchi S."/>
            <person name="Viragh M."/>
            <person name="Drula E."/>
            <person name="Min B."/>
            <person name="Chaduli D."/>
            <person name="Navarro D."/>
            <person name="Favel A."/>
            <person name="Norest M."/>
            <person name="Lesage-Meessen L."/>
            <person name="Balint B."/>
            <person name="Merenyi Z."/>
            <person name="de Eugenio L."/>
            <person name="Morin E."/>
            <person name="Martinez A.T."/>
            <person name="Baldrian P."/>
            <person name="Stursova M."/>
            <person name="Martinez M.J."/>
            <person name="Novotny C."/>
            <person name="Magnuson J.K."/>
            <person name="Spatafora J.W."/>
            <person name="Maurice S."/>
            <person name="Pangilinan J."/>
            <person name="Andreopoulos W."/>
            <person name="LaButti K."/>
            <person name="Hundley H."/>
            <person name="Na H."/>
            <person name="Kuo A."/>
            <person name="Barry K."/>
            <person name="Lipzen A."/>
            <person name="Henrissat B."/>
            <person name="Riley R."/>
            <person name="Ahrendt S."/>
            <person name="Nagy L.G."/>
            <person name="Grigoriev I.V."/>
            <person name="Martin F."/>
            <person name="Rosso M.N."/>
        </authorList>
    </citation>
    <scope>NUCLEOTIDE SEQUENCE [LARGE SCALE GENOMIC DNA]</scope>
    <source>
        <strain evidence="2 3">CIRM-BRFM 1785</strain>
    </source>
</reference>
<comment type="caution">
    <text evidence="2">The sequence shown here is derived from an EMBL/GenBank/DDBJ whole genome shotgun (WGS) entry which is preliminary data.</text>
</comment>
<gene>
    <name evidence="2" type="ORF">C8Q71DRAFT_727768</name>
</gene>
<name>A0ABQ8K0B1_9APHY</name>
<organism evidence="2 3">
    <name type="scientific">Rhodofomes roseus</name>
    <dbReference type="NCBI Taxonomy" id="34475"/>
    <lineage>
        <taxon>Eukaryota</taxon>
        <taxon>Fungi</taxon>
        <taxon>Dikarya</taxon>
        <taxon>Basidiomycota</taxon>
        <taxon>Agaricomycotina</taxon>
        <taxon>Agaricomycetes</taxon>
        <taxon>Polyporales</taxon>
        <taxon>Rhodofomes</taxon>
    </lineage>
</organism>
<feature type="region of interest" description="Disordered" evidence="1">
    <location>
        <begin position="162"/>
        <end position="185"/>
    </location>
</feature>
<evidence type="ECO:0000313" key="2">
    <source>
        <dbReference type="EMBL" id="KAH9830009.1"/>
    </source>
</evidence>
<protein>
    <submittedName>
        <fullName evidence="2">Uncharacterized protein</fullName>
    </submittedName>
</protein>
<evidence type="ECO:0000313" key="3">
    <source>
        <dbReference type="Proteomes" id="UP000814176"/>
    </source>
</evidence>
<dbReference type="GeneID" id="72002626"/>
<proteinExistence type="predicted"/>
<accession>A0ABQ8K0B1</accession>
<dbReference type="Proteomes" id="UP000814176">
    <property type="component" value="Unassembled WGS sequence"/>
</dbReference>
<dbReference type="EMBL" id="JADCUA010000034">
    <property type="protein sequence ID" value="KAH9830009.1"/>
    <property type="molecule type" value="Genomic_DNA"/>
</dbReference>
<keyword evidence="3" id="KW-1185">Reference proteome</keyword>
<dbReference type="RefSeq" id="XP_047773372.1">
    <property type="nucleotide sequence ID" value="XM_047921894.1"/>
</dbReference>
<sequence length="224" mass="25129">MQSRNVLEHDGKRWNVPSGSRSNHVLQVWIKSEKNVLLENLQLGLPKAFLTGIYAQNDTIKAYQVHEHILPLAQCIKRDIVLPSADALQIGIGEFSPERQKIFQAHARRVKGRRYGRHFCSPSLSRFVVFNVTEPGRRHVRSAQKTLACVCRVAQSRSRITAVSGHARNGRGQENSSNKRAKTRRLPPVVMSVVDGLRGAFNAVRGVCVWAGMRDARGNQPIRP</sequence>
<evidence type="ECO:0000256" key="1">
    <source>
        <dbReference type="SAM" id="MobiDB-lite"/>
    </source>
</evidence>